<keyword evidence="5" id="KW-0255">Endonuclease</keyword>
<dbReference type="GO" id="GO:0003677">
    <property type="term" value="F:DNA binding"/>
    <property type="evidence" value="ECO:0007669"/>
    <property type="project" value="UniProtKB-KW"/>
</dbReference>
<feature type="domain" description="Type I restriction modification DNA specificity" evidence="4">
    <location>
        <begin position="53"/>
        <end position="186"/>
    </location>
</feature>
<dbReference type="EMBL" id="SWMU01000002">
    <property type="protein sequence ID" value="TKS56490.1"/>
    <property type="molecule type" value="Genomic_DNA"/>
</dbReference>
<dbReference type="Pfam" id="PF01420">
    <property type="entry name" value="Methylase_S"/>
    <property type="match status" value="2"/>
</dbReference>
<protein>
    <submittedName>
        <fullName evidence="5">Restriction endonuclease subunit S</fullName>
    </submittedName>
</protein>
<dbReference type="Gene3D" id="3.90.220.20">
    <property type="entry name" value="DNA methylase specificity domains"/>
    <property type="match status" value="2"/>
</dbReference>
<gene>
    <name evidence="5" type="ORF">FCN74_05485</name>
</gene>
<accession>A0A4U5TQK4</accession>
<evidence type="ECO:0000256" key="3">
    <source>
        <dbReference type="ARBA" id="ARBA00023125"/>
    </source>
</evidence>
<dbReference type="RefSeq" id="WP_138931592.1">
    <property type="nucleotide sequence ID" value="NZ_SWMU01000002.1"/>
</dbReference>
<dbReference type="GO" id="GO:0004519">
    <property type="term" value="F:endonuclease activity"/>
    <property type="evidence" value="ECO:0007669"/>
    <property type="project" value="UniProtKB-KW"/>
</dbReference>
<evidence type="ECO:0000259" key="4">
    <source>
        <dbReference type="Pfam" id="PF01420"/>
    </source>
</evidence>
<keyword evidence="6" id="KW-1185">Reference proteome</keyword>
<reference evidence="5 6" key="1">
    <citation type="submission" date="2019-04" db="EMBL/GenBank/DDBJ databases">
        <title>Psychroflexus halotolerans sp. nov., isolated from a marine solar saltern.</title>
        <authorList>
            <person name="Feng X."/>
        </authorList>
    </citation>
    <scope>NUCLEOTIDE SEQUENCE [LARGE SCALE GENOMIC DNA]</scope>
    <source>
        <strain evidence="5 6">WDS2C27</strain>
    </source>
</reference>
<keyword evidence="2" id="KW-0680">Restriction system</keyword>
<dbReference type="SUPFAM" id="SSF116734">
    <property type="entry name" value="DNA methylase specificity domain"/>
    <property type="match status" value="2"/>
</dbReference>
<proteinExistence type="inferred from homology"/>
<dbReference type="PANTHER" id="PTHR30408:SF12">
    <property type="entry name" value="TYPE I RESTRICTION ENZYME MJAVIII SPECIFICITY SUBUNIT"/>
    <property type="match status" value="1"/>
</dbReference>
<evidence type="ECO:0000256" key="2">
    <source>
        <dbReference type="ARBA" id="ARBA00022747"/>
    </source>
</evidence>
<dbReference type="InterPro" id="IPR052021">
    <property type="entry name" value="Type-I_RS_S_subunit"/>
</dbReference>
<keyword evidence="3" id="KW-0238">DNA-binding</keyword>
<keyword evidence="5" id="KW-0540">Nuclease</keyword>
<feature type="domain" description="Type I restriction modification DNA specificity" evidence="4">
    <location>
        <begin position="221"/>
        <end position="400"/>
    </location>
</feature>
<organism evidence="5 6">
    <name type="scientific">Mesohalobacter halotolerans</name>
    <dbReference type="NCBI Taxonomy" id="1883405"/>
    <lineage>
        <taxon>Bacteria</taxon>
        <taxon>Pseudomonadati</taxon>
        <taxon>Bacteroidota</taxon>
        <taxon>Flavobacteriia</taxon>
        <taxon>Flavobacteriales</taxon>
        <taxon>Flavobacteriaceae</taxon>
        <taxon>Mesohalobacter</taxon>
    </lineage>
</organism>
<name>A0A4U5TQK4_9FLAO</name>
<comment type="caution">
    <text evidence="5">The sequence shown here is derived from an EMBL/GenBank/DDBJ whole genome shotgun (WGS) entry which is preliminary data.</text>
</comment>
<dbReference type="PANTHER" id="PTHR30408">
    <property type="entry name" value="TYPE-1 RESTRICTION ENZYME ECOKI SPECIFICITY PROTEIN"/>
    <property type="match status" value="1"/>
</dbReference>
<sequence length="414" mass="47820">MNQLTKLVPELRFPEFDGKWKQDPLNKLAKVNPRNKELPDKFIYIDLESVTKGILVKEETISAQEAPSRAQRVLEKGDILYQTVRPYQKNNYFFDKDGDYVASTGYAQIKAKYDSEYLFQFLHNQNFVNIVNRRSTGTSYPAISPSELVKIKVNYPTVLEQQKIASFLSQVDKKIDLLTQKVEQLELYKKGVMQKLFSQEIRFKPDLSGDEGEDNGEAFPEWEEKRLGLIGETYSGLSGKTKDDFGDGDNYIQYKQIFDNSKIDIKDCGKVELKENEKQNEVKFGDVFFTVSSETPDEIATASVYLGETTEPLYLNSFCFGFRVNQNIINPFFARYLFRNSIFRRKIMPLAQGSTRFNISKSSFIKLKIKIPNLNEQSKIANCLSAIDQKIDYTQQQLDQTKMFKKGLLQKMFV</sequence>
<evidence type="ECO:0000313" key="6">
    <source>
        <dbReference type="Proteomes" id="UP000306552"/>
    </source>
</evidence>
<keyword evidence="5" id="KW-0378">Hydrolase</keyword>
<dbReference type="InterPro" id="IPR044946">
    <property type="entry name" value="Restrct_endonuc_typeI_TRD_sf"/>
</dbReference>
<dbReference type="InterPro" id="IPR000055">
    <property type="entry name" value="Restrct_endonuc_typeI_TRD"/>
</dbReference>
<dbReference type="OrthoDB" id="667970at2"/>
<evidence type="ECO:0000256" key="1">
    <source>
        <dbReference type="ARBA" id="ARBA00010923"/>
    </source>
</evidence>
<dbReference type="AlphaFoldDB" id="A0A4U5TQK4"/>
<evidence type="ECO:0000313" key="5">
    <source>
        <dbReference type="EMBL" id="TKS56490.1"/>
    </source>
</evidence>
<dbReference type="Proteomes" id="UP000306552">
    <property type="component" value="Unassembled WGS sequence"/>
</dbReference>
<dbReference type="GO" id="GO:0009307">
    <property type="term" value="P:DNA restriction-modification system"/>
    <property type="evidence" value="ECO:0007669"/>
    <property type="project" value="UniProtKB-KW"/>
</dbReference>
<comment type="similarity">
    <text evidence="1">Belongs to the type-I restriction system S methylase family.</text>
</comment>